<dbReference type="SUPFAM" id="SSF55781">
    <property type="entry name" value="GAF domain-like"/>
    <property type="match status" value="1"/>
</dbReference>
<dbReference type="Pfam" id="PF01590">
    <property type="entry name" value="GAF"/>
    <property type="match status" value="1"/>
</dbReference>
<evidence type="ECO:0000256" key="2">
    <source>
        <dbReference type="ARBA" id="ARBA00012438"/>
    </source>
</evidence>
<dbReference type="Pfam" id="PF02518">
    <property type="entry name" value="HATPase_c"/>
    <property type="match status" value="1"/>
</dbReference>
<organism evidence="7 8">
    <name type="scientific">Achromobacter spanius</name>
    <dbReference type="NCBI Taxonomy" id="217203"/>
    <lineage>
        <taxon>Bacteria</taxon>
        <taxon>Pseudomonadati</taxon>
        <taxon>Pseudomonadota</taxon>
        <taxon>Betaproteobacteria</taxon>
        <taxon>Burkholderiales</taxon>
        <taxon>Alcaligenaceae</taxon>
        <taxon>Achromobacter</taxon>
    </lineage>
</organism>
<dbReference type="Gene3D" id="3.40.50.300">
    <property type="entry name" value="P-loop containing nucleotide triphosphate hydrolases"/>
    <property type="match status" value="1"/>
</dbReference>
<comment type="catalytic activity">
    <reaction evidence="1">
        <text>ATP + protein L-histidine = ADP + protein N-phospho-L-histidine.</text>
        <dbReference type="EC" id="2.7.13.3"/>
    </reaction>
</comment>
<dbReference type="InterPro" id="IPR036890">
    <property type="entry name" value="HATPase_C_sf"/>
</dbReference>
<sequence>MPRAERPRLRCDMDSAPRFEAVNGARFEVLWVDGDRVFGRGASKLAVWLRPNDSSECARHLLEQEYGLRDYLHADWAAVPTELVRVGGATVLYLQDPGGQPLATHHSRAMPAPMFLRFAIEVAMSLGKMHNAGLIHRNLKPAHILFNEQHGTAHLTGFSFSTALGAYQAAPAAPPGDIVGTPAYMAPEQSGRSGHRADARSDLYSLGVVFYEALTGELPFQGESALTWLHSHTARVPVAPAERDGSICADLSAIVMKLLEKSADDRYQTAEGLAADLQYCLSRLTADLGAAPDFVPGRYDHPGRVRVPATLYGRGTELDILLGAMGRVAGSGRAEVVLISGEPGVGKSILIEELHRVVGSQYTLLAKGRGDPHSHAGPYAALVEAARGLLQSVLAKNESDLGEWREKLRVVVSAGGDSLLALIPELAMIVPDASGLLAEGDAKARLRLAFQHLFCAFSSPGHPLILFLDDLQSTDAATLRVIEQLAQTDLQNILVVGVYRAEEVTARHALAAFIDSLRANAIPLTEIALNNLPEPDSARLIADALQSKSPWIDPLVSLVQAKTAGNPCFMLRFLATLSAEGLLHYDPRRQRWIWDADAIREQAFTDNVVGIIIQQVERLPPDSREALQHMACLGHDASLGKLAIALDWPRLDVATAMRECERQSLVFRAGDVYRFPHDRVQAASYALIPERQRAATHLAIGRRLVQDLPPEQLKAHAFELVDQFNRAWQLVHSPEERVRLAHLNALAGALAKDTADYSAAIRYLEAASAFLSDDGRQHQPALAFTIEITRAECEFRNGAVASAKHRLARLGERDGPLPELARVTQLRVEVFMALGERHEAIQAGLDYLRRAGIDWTDSPSDDAVSREYAEFNALRAGRPAAALLGLPAMQDAEAEGTMGVLTALLPPAWTLFANLRERVILRMANLSLRHGNTDASSLGYAWLGMILAARTGDYADGYAFGKLGVDLIQQRGQVRFSARVYQVFGGQIVPWSQPISEARDLLQTAFELASQQGDWTYASFALNSLVTHMLATGGPLNTIRAEAGRGLAFARKAGLEVLDRYTSQLQLAKMLQGLTTQFGTLDDGGFSEAEFELKIQAEPGRNVTACWHYLRKLQARVFAGDFTSAVCASQNASAFVWTSLAFVEEMEFHFYSALARAWCPVPKCPTEHAAALAAVQTHLEKLRPWAASSPSNFQSQQMLIDAEVARLNGDVLDAMQRYDDAIHCASDHGLVHVEGLANECAARFFESRGQQRIAHTYLQHARACYQHWGASGKVRQIDALYPTLFVDRRGATQGSTIETPVESLDLATVIDISRALASALDLQTLLDKLMKIALEQAGATRGVLVLQSGGDLYVRAIATTAGDSVAISQRPQSLDEAGLPQQIVNYGWRTGETIVLDDAWVTGAFTGDPYVRAARLPSVLCLSLTTHSKSIGVLYLENTLARGVFAPHRTAVLRLLASQAAIAIERARLYRDLAQREARIQRLVEANIIGIWFWRTDGQVLEANDLFLSMTGYGREDVSAGRLRWTALVSRSGAVSLDELLLRETAEPVETELIRKDGRRVPVLLGSARFAADDNEGVSFVLDLSERKAADAKMQQIQSDLAHVTRMTTVSSMTASIAHDVSQPVSAVLTEAQAALNWIARTPPNTEEVAESLRRIVRSGQRAGSIISGVRALIKKAPAAFGPLEMNGLVKETLTLLRGELDVSEIEVVLDLADAPLHANGDRVQLQQVLLNLYVNAVDAMKHAPSTRQLTIVTRHASDGEVLVEVLDTGSGIDAATVKKLFDPFFTTKTQGLGMGLAICREIIQLHHGQMWARPNSPAGAVFYFSLPAQA</sequence>
<accession>A0A2S0I1H8</accession>
<dbReference type="InterPro" id="IPR029016">
    <property type="entry name" value="GAF-like_dom_sf"/>
</dbReference>
<dbReference type="InterPro" id="IPR003593">
    <property type="entry name" value="AAA+_ATPase"/>
</dbReference>
<dbReference type="InterPro" id="IPR035965">
    <property type="entry name" value="PAS-like_dom_sf"/>
</dbReference>
<dbReference type="SMART" id="SM00388">
    <property type="entry name" value="HisKA"/>
    <property type="match status" value="1"/>
</dbReference>
<evidence type="ECO:0000313" key="8">
    <source>
        <dbReference type="Proteomes" id="UP000239477"/>
    </source>
</evidence>
<dbReference type="PANTHER" id="PTHR43642:SF1">
    <property type="entry name" value="HYBRID SIGNAL TRANSDUCTION HISTIDINE KINASE G"/>
    <property type="match status" value="1"/>
</dbReference>
<dbReference type="Gene3D" id="3.30.450.40">
    <property type="match status" value="1"/>
</dbReference>
<evidence type="ECO:0000259" key="4">
    <source>
        <dbReference type="PROSITE" id="PS50011"/>
    </source>
</evidence>
<dbReference type="InterPro" id="IPR003018">
    <property type="entry name" value="GAF"/>
</dbReference>
<dbReference type="InterPro" id="IPR004358">
    <property type="entry name" value="Sig_transdc_His_kin-like_C"/>
</dbReference>
<dbReference type="PROSITE" id="PS50112">
    <property type="entry name" value="PAS"/>
    <property type="match status" value="1"/>
</dbReference>
<keyword evidence="7" id="KW-0808">Transferase</keyword>
<dbReference type="Gene3D" id="1.10.287.130">
    <property type="match status" value="1"/>
</dbReference>
<dbReference type="Gene3D" id="3.30.450.20">
    <property type="entry name" value="PAS domain"/>
    <property type="match status" value="1"/>
</dbReference>
<dbReference type="Gene3D" id="3.30.565.10">
    <property type="entry name" value="Histidine kinase-like ATPase, C-terminal domain"/>
    <property type="match status" value="1"/>
</dbReference>
<dbReference type="InterPro" id="IPR003661">
    <property type="entry name" value="HisK_dim/P_dom"/>
</dbReference>
<dbReference type="SMART" id="SM00091">
    <property type="entry name" value="PAS"/>
    <property type="match status" value="1"/>
</dbReference>
<proteinExistence type="predicted"/>
<dbReference type="SUPFAM" id="SSF55785">
    <property type="entry name" value="PYP-like sensor domain (PAS domain)"/>
    <property type="match status" value="1"/>
</dbReference>
<dbReference type="InterPro" id="IPR053159">
    <property type="entry name" value="Hybrid_Histidine_Kinase"/>
</dbReference>
<keyword evidence="8" id="KW-1185">Reference proteome</keyword>
<dbReference type="Pfam" id="PF13191">
    <property type="entry name" value="AAA_16"/>
    <property type="match status" value="1"/>
</dbReference>
<reference evidence="7 8" key="1">
    <citation type="submission" date="2017-09" db="EMBL/GenBank/DDBJ databases">
        <title>Genomic, metabolic, and phenotypic characteristics of bacterial isolates from the natural microbiome of the model nematode Caenorhabditis elegans.</title>
        <authorList>
            <person name="Zimmermann J."/>
            <person name="Obeng N."/>
            <person name="Yang W."/>
            <person name="Obeng O."/>
            <person name="Kissoyan K."/>
            <person name="Pees B."/>
            <person name="Dirksen P."/>
            <person name="Hoppner M."/>
            <person name="Franke A."/>
            <person name="Rosenstiel P."/>
            <person name="Leippe M."/>
            <person name="Dierking K."/>
            <person name="Kaleta C."/>
            <person name="Schulenburg H."/>
        </authorList>
    </citation>
    <scope>NUCLEOTIDE SEQUENCE [LARGE SCALE GENOMIC DNA]</scope>
    <source>
        <strain evidence="7 8">MYb73</strain>
    </source>
</reference>
<evidence type="ECO:0000313" key="7">
    <source>
        <dbReference type="EMBL" id="AVJ25868.1"/>
    </source>
</evidence>
<dbReference type="InterPro" id="IPR036097">
    <property type="entry name" value="HisK_dim/P_sf"/>
</dbReference>
<feature type="domain" description="PAS" evidence="6">
    <location>
        <begin position="1476"/>
        <end position="1518"/>
    </location>
</feature>
<dbReference type="GO" id="GO:0000155">
    <property type="term" value="F:phosphorelay sensor kinase activity"/>
    <property type="evidence" value="ECO:0007669"/>
    <property type="project" value="InterPro"/>
</dbReference>
<dbReference type="InterPro" id="IPR005467">
    <property type="entry name" value="His_kinase_dom"/>
</dbReference>
<dbReference type="SUPFAM" id="SSF55874">
    <property type="entry name" value="ATPase domain of HSP90 chaperone/DNA topoisomerase II/histidine kinase"/>
    <property type="match status" value="1"/>
</dbReference>
<dbReference type="InterPro" id="IPR003594">
    <property type="entry name" value="HATPase_dom"/>
</dbReference>
<feature type="domain" description="Protein kinase" evidence="4">
    <location>
        <begin position="1"/>
        <end position="281"/>
    </location>
</feature>
<protein>
    <recommendedName>
        <fullName evidence="2">histidine kinase</fullName>
        <ecNumber evidence="2">2.7.13.3</ecNumber>
    </recommendedName>
</protein>
<dbReference type="PROSITE" id="PS50011">
    <property type="entry name" value="PROTEIN_KINASE_DOM"/>
    <property type="match status" value="1"/>
</dbReference>
<dbReference type="SUPFAM" id="SSF47384">
    <property type="entry name" value="Homodimeric domain of signal transducing histidine kinase"/>
    <property type="match status" value="1"/>
</dbReference>
<name>A0A2S0I1H8_9BURK</name>
<evidence type="ECO:0000259" key="6">
    <source>
        <dbReference type="PROSITE" id="PS50112"/>
    </source>
</evidence>
<evidence type="ECO:0000256" key="3">
    <source>
        <dbReference type="ARBA" id="ARBA00022553"/>
    </source>
</evidence>
<dbReference type="Pfam" id="PF13426">
    <property type="entry name" value="PAS_9"/>
    <property type="match status" value="1"/>
</dbReference>
<dbReference type="NCBIfam" id="TIGR00229">
    <property type="entry name" value="sensory_box"/>
    <property type="match status" value="1"/>
</dbReference>
<dbReference type="SUPFAM" id="SSF56112">
    <property type="entry name" value="Protein kinase-like (PK-like)"/>
    <property type="match status" value="1"/>
</dbReference>
<dbReference type="GO" id="GO:0005524">
    <property type="term" value="F:ATP binding"/>
    <property type="evidence" value="ECO:0007669"/>
    <property type="project" value="InterPro"/>
</dbReference>
<dbReference type="Gene3D" id="1.10.510.10">
    <property type="entry name" value="Transferase(Phosphotransferase) domain 1"/>
    <property type="match status" value="1"/>
</dbReference>
<dbReference type="InterPro" id="IPR027417">
    <property type="entry name" value="P-loop_NTPase"/>
</dbReference>
<dbReference type="SMART" id="SM00220">
    <property type="entry name" value="S_TKc"/>
    <property type="match status" value="1"/>
</dbReference>
<evidence type="ECO:0000259" key="5">
    <source>
        <dbReference type="PROSITE" id="PS50109"/>
    </source>
</evidence>
<dbReference type="CDD" id="cd14014">
    <property type="entry name" value="STKc_PknB_like"/>
    <property type="match status" value="1"/>
</dbReference>
<dbReference type="Pfam" id="PF00512">
    <property type="entry name" value="HisKA"/>
    <property type="match status" value="1"/>
</dbReference>
<gene>
    <name evidence="7" type="ORF">CLM73_01325</name>
</gene>
<dbReference type="Proteomes" id="UP000239477">
    <property type="component" value="Chromosome"/>
</dbReference>
<dbReference type="CDD" id="cd00130">
    <property type="entry name" value="PAS"/>
    <property type="match status" value="1"/>
</dbReference>
<dbReference type="PROSITE" id="PS50109">
    <property type="entry name" value="HIS_KIN"/>
    <property type="match status" value="1"/>
</dbReference>
<dbReference type="InterPro" id="IPR000719">
    <property type="entry name" value="Prot_kinase_dom"/>
</dbReference>
<dbReference type="PRINTS" id="PR00344">
    <property type="entry name" value="BCTRLSENSOR"/>
</dbReference>
<dbReference type="EMBL" id="CP023270">
    <property type="protein sequence ID" value="AVJ25868.1"/>
    <property type="molecule type" value="Genomic_DNA"/>
</dbReference>
<keyword evidence="3" id="KW-0597">Phosphoprotein</keyword>
<dbReference type="SMART" id="SM00065">
    <property type="entry name" value="GAF"/>
    <property type="match status" value="1"/>
</dbReference>
<dbReference type="Pfam" id="PF00069">
    <property type="entry name" value="Pkinase"/>
    <property type="match status" value="1"/>
</dbReference>
<evidence type="ECO:0000256" key="1">
    <source>
        <dbReference type="ARBA" id="ARBA00000085"/>
    </source>
</evidence>
<dbReference type="InterPro" id="IPR011009">
    <property type="entry name" value="Kinase-like_dom_sf"/>
</dbReference>
<keyword evidence="7" id="KW-0418">Kinase</keyword>
<dbReference type="PANTHER" id="PTHR43642">
    <property type="entry name" value="HYBRID SIGNAL TRANSDUCTION HISTIDINE KINASE G"/>
    <property type="match status" value="1"/>
</dbReference>
<dbReference type="InterPro" id="IPR000014">
    <property type="entry name" value="PAS"/>
</dbReference>
<dbReference type="InterPro" id="IPR041664">
    <property type="entry name" value="AAA_16"/>
</dbReference>
<dbReference type="SMART" id="SM00387">
    <property type="entry name" value="HATPase_c"/>
    <property type="match status" value="1"/>
</dbReference>
<dbReference type="SUPFAM" id="SSF52540">
    <property type="entry name" value="P-loop containing nucleoside triphosphate hydrolases"/>
    <property type="match status" value="1"/>
</dbReference>
<dbReference type="SMART" id="SM00382">
    <property type="entry name" value="AAA"/>
    <property type="match status" value="1"/>
</dbReference>
<dbReference type="EC" id="2.7.13.3" evidence="2"/>
<feature type="domain" description="Histidine kinase" evidence="5">
    <location>
        <begin position="1616"/>
        <end position="1831"/>
    </location>
</feature>